<evidence type="ECO:0000313" key="5">
    <source>
        <dbReference type="EMBL" id="KDR73269.1"/>
    </source>
</evidence>
<name>A0A067SZZ8_GALM3</name>
<gene>
    <name evidence="5" type="ORF">GALMADRAFT_251863</name>
</gene>
<dbReference type="GO" id="GO:0016787">
    <property type="term" value="F:hydrolase activity"/>
    <property type="evidence" value="ECO:0007669"/>
    <property type="project" value="UniProtKB-KW"/>
</dbReference>
<keyword evidence="2" id="KW-0378">Hydrolase</keyword>
<keyword evidence="3" id="KW-0732">Signal</keyword>
<dbReference type="STRING" id="685588.A0A067SZZ8"/>
<dbReference type="InterPro" id="IPR051601">
    <property type="entry name" value="Serine_prot/Carboxylest_S33"/>
</dbReference>
<dbReference type="HOGENOM" id="CLU_013364_5_2_1"/>
<dbReference type="SUPFAM" id="SSF53474">
    <property type="entry name" value="alpha/beta-Hydrolases"/>
    <property type="match status" value="1"/>
</dbReference>
<dbReference type="PANTHER" id="PTHR43248">
    <property type="entry name" value="2-SUCCINYL-6-HYDROXY-2,4-CYCLOHEXADIENE-1-CARBOXYLATE SYNTHASE"/>
    <property type="match status" value="1"/>
</dbReference>
<feature type="domain" description="Peptidase S33 tripeptidyl aminopeptidase-like C-terminal" evidence="4">
    <location>
        <begin position="408"/>
        <end position="499"/>
    </location>
</feature>
<evidence type="ECO:0000256" key="2">
    <source>
        <dbReference type="ARBA" id="ARBA00022801"/>
    </source>
</evidence>
<reference evidence="6" key="1">
    <citation type="journal article" date="2014" name="Proc. Natl. Acad. Sci. U.S.A.">
        <title>Extensive sampling of basidiomycete genomes demonstrates inadequacy of the white-rot/brown-rot paradigm for wood decay fungi.</title>
        <authorList>
            <person name="Riley R."/>
            <person name="Salamov A.A."/>
            <person name="Brown D.W."/>
            <person name="Nagy L.G."/>
            <person name="Floudas D."/>
            <person name="Held B.W."/>
            <person name="Levasseur A."/>
            <person name="Lombard V."/>
            <person name="Morin E."/>
            <person name="Otillar R."/>
            <person name="Lindquist E.A."/>
            <person name="Sun H."/>
            <person name="LaButti K.M."/>
            <person name="Schmutz J."/>
            <person name="Jabbour D."/>
            <person name="Luo H."/>
            <person name="Baker S.E."/>
            <person name="Pisabarro A.G."/>
            <person name="Walton J.D."/>
            <person name="Blanchette R.A."/>
            <person name="Henrissat B."/>
            <person name="Martin F."/>
            <person name="Cullen D."/>
            <person name="Hibbett D.S."/>
            <person name="Grigoriev I.V."/>
        </authorList>
    </citation>
    <scope>NUCLEOTIDE SEQUENCE [LARGE SCALE GENOMIC DNA]</scope>
    <source>
        <strain evidence="6">CBS 339.88</strain>
    </source>
</reference>
<proteinExistence type="inferred from homology"/>
<dbReference type="Proteomes" id="UP000027222">
    <property type="component" value="Unassembled WGS sequence"/>
</dbReference>
<feature type="chain" id="PRO_5001646324" description="Peptidase S33 tripeptidyl aminopeptidase-like C-terminal domain-containing protein" evidence="3">
    <location>
        <begin position="27"/>
        <end position="544"/>
    </location>
</feature>
<organism evidence="5 6">
    <name type="scientific">Galerina marginata (strain CBS 339.88)</name>
    <dbReference type="NCBI Taxonomy" id="685588"/>
    <lineage>
        <taxon>Eukaryota</taxon>
        <taxon>Fungi</taxon>
        <taxon>Dikarya</taxon>
        <taxon>Basidiomycota</taxon>
        <taxon>Agaricomycotina</taxon>
        <taxon>Agaricomycetes</taxon>
        <taxon>Agaricomycetidae</taxon>
        <taxon>Agaricales</taxon>
        <taxon>Agaricineae</taxon>
        <taxon>Strophariaceae</taxon>
        <taxon>Galerina</taxon>
    </lineage>
</organism>
<dbReference type="InterPro" id="IPR029058">
    <property type="entry name" value="AB_hydrolase_fold"/>
</dbReference>
<evidence type="ECO:0000256" key="3">
    <source>
        <dbReference type="SAM" id="SignalP"/>
    </source>
</evidence>
<dbReference type="InterPro" id="IPR013595">
    <property type="entry name" value="Pept_S33_TAP-like_C"/>
</dbReference>
<evidence type="ECO:0000313" key="6">
    <source>
        <dbReference type="Proteomes" id="UP000027222"/>
    </source>
</evidence>
<evidence type="ECO:0000256" key="1">
    <source>
        <dbReference type="ARBA" id="ARBA00010088"/>
    </source>
</evidence>
<dbReference type="EMBL" id="KL142386">
    <property type="protein sequence ID" value="KDR73269.1"/>
    <property type="molecule type" value="Genomic_DNA"/>
</dbReference>
<dbReference type="Pfam" id="PF08386">
    <property type="entry name" value="Abhydrolase_4"/>
    <property type="match status" value="1"/>
</dbReference>
<dbReference type="AlphaFoldDB" id="A0A067SZZ8"/>
<keyword evidence="6" id="KW-1185">Reference proteome</keyword>
<dbReference type="PANTHER" id="PTHR43248:SF25">
    <property type="entry name" value="AB HYDROLASE-1 DOMAIN-CONTAINING PROTEIN-RELATED"/>
    <property type="match status" value="1"/>
</dbReference>
<sequence>MSFLRVQNVLICALSLLSLSDSLVFAQADFDWTSIPASSNLSWVNCFSSPIQCTRLNAPLNYSNPDAGSVTLALIRIPSALSGTPGYRGPILFNPGGPGGSGVDGITGFGAQIAAVVGPEFDVVSFDPRGVANSLPKISFFKTDAERASFDLGPLAEDATATPGILPSQWAHFQVLGRLAQDRDNGFLAHVTTDNVAQDMLSIVEAHGQTKLRYWGISYGSVLGATFASMFPDKVERLIIDGVLDMEGYYSTDWANEILDADKVLQMFFDGCFKAGPKACAFYDSSPAAIKRNLDSLYKMVLTQPIPAYSPSLSTYGIIDHATLKNAIFTSFYTPYDSFSTLAQGLADLKNGNGSLLFQISQPHISEVVAAVSCGDGKQVTDNAAALEKYTQSIDHLSSFSSIVAGIRTLCSGWRIHPNNFKGPIVGNTSFPLLLIGNTADPVTPLVGAKKTSRGFPGSVVLTQDSPGHTSFSIPSNCTLGYVQQYFQNGTLPPAGTVCPVIGDLFPLPSNTSVKAQVRRSSALQTAAKALRVSSRNVALNRLI</sequence>
<dbReference type="OrthoDB" id="425534at2759"/>
<accession>A0A067SZZ8</accession>
<dbReference type="Gene3D" id="3.40.50.1820">
    <property type="entry name" value="alpha/beta hydrolase"/>
    <property type="match status" value="1"/>
</dbReference>
<feature type="signal peptide" evidence="3">
    <location>
        <begin position="1"/>
        <end position="26"/>
    </location>
</feature>
<evidence type="ECO:0000259" key="4">
    <source>
        <dbReference type="Pfam" id="PF08386"/>
    </source>
</evidence>
<comment type="similarity">
    <text evidence="1">Belongs to the peptidase S33 family.</text>
</comment>
<protein>
    <recommendedName>
        <fullName evidence="4">Peptidase S33 tripeptidyl aminopeptidase-like C-terminal domain-containing protein</fullName>
    </recommendedName>
</protein>